<name>A0ABD5XN36_9EURY</name>
<keyword evidence="3" id="KW-1185">Reference proteome</keyword>
<dbReference type="AlphaFoldDB" id="A0ABD5XN36"/>
<comment type="caution">
    <text evidence="2">The sequence shown here is derived from an EMBL/GenBank/DDBJ whole genome shotgun (WGS) entry which is preliminary data.</text>
</comment>
<keyword evidence="1" id="KW-1133">Transmembrane helix</keyword>
<dbReference type="GeneID" id="81121927"/>
<feature type="transmembrane region" description="Helical" evidence="1">
    <location>
        <begin position="83"/>
        <end position="103"/>
    </location>
</feature>
<sequence length="104" mass="10961">MTVASPWATVATGAAGANVAVLTGLLAVWGRNAVRLRSPHAIGLSTVAVLLFAENAVALYYYLADPTLSVWFSSAVPSVAWRAMVTLHLLETVALVVLLRVTLD</sequence>
<evidence type="ECO:0000256" key="1">
    <source>
        <dbReference type="SAM" id="Phobius"/>
    </source>
</evidence>
<evidence type="ECO:0000313" key="3">
    <source>
        <dbReference type="Proteomes" id="UP001596368"/>
    </source>
</evidence>
<dbReference type="EMBL" id="JBHSZG010000001">
    <property type="protein sequence ID" value="MFC7136454.1"/>
    <property type="molecule type" value="Genomic_DNA"/>
</dbReference>
<protein>
    <submittedName>
        <fullName evidence="2">Uncharacterized protein</fullName>
    </submittedName>
</protein>
<proteinExistence type="predicted"/>
<dbReference type="InterPro" id="IPR058349">
    <property type="entry name" value="DUF8036"/>
</dbReference>
<reference evidence="2 3" key="1">
    <citation type="journal article" date="2019" name="Int. J. Syst. Evol. Microbiol.">
        <title>The Global Catalogue of Microorganisms (GCM) 10K type strain sequencing project: providing services to taxonomists for standard genome sequencing and annotation.</title>
        <authorList>
            <consortium name="The Broad Institute Genomics Platform"/>
            <consortium name="The Broad Institute Genome Sequencing Center for Infectious Disease"/>
            <person name="Wu L."/>
            <person name="Ma J."/>
        </authorList>
    </citation>
    <scope>NUCLEOTIDE SEQUENCE [LARGE SCALE GENOMIC DNA]</scope>
    <source>
        <strain evidence="2 3">DT92</strain>
    </source>
</reference>
<dbReference type="RefSeq" id="WP_284011990.1">
    <property type="nucleotide sequence ID" value="NZ_CP126156.1"/>
</dbReference>
<keyword evidence="1" id="KW-0472">Membrane</keyword>
<organism evidence="2 3">
    <name type="scientific">Halobaculum litoreum</name>
    <dbReference type="NCBI Taxonomy" id="3031998"/>
    <lineage>
        <taxon>Archaea</taxon>
        <taxon>Methanobacteriati</taxon>
        <taxon>Methanobacteriota</taxon>
        <taxon>Stenosarchaea group</taxon>
        <taxon>Halobacteria</taxon>
        <taxon>Halobacteriales</taxon>
        <taxon>Haloferacaceae</taxon>
        <taxon>Halobaculum</taxon>
    </lineage>
</organism>
<accession>A0ABD5XN36</accession>
<dbReference type="Pfam" id="PF26119">
    <property type="entry name" value="DUF8036"/>
    <property type="match status" value="1"/>
</dbReference>
<evidence type="ECO:0000313" key="2">
    <source>
        <dbReference type="EMBL" id="MFC7136454.1"/>
    </source>
</evidence>
<feature type="transmembrane region" description="Helical" evidence="1">
    <location>
        <begin position="41"/>
        <end position="63"/>
    </location>
</feature>
<gene>
    <name evidence="2" type="ORF">ACFQRB_07755</name>
</gene>
<feature type="transmembrane region" description="Helical" evidence="1">
    <location>
        <begin position="6"/>
        <end position="29"/>
    </location>
</feature>
<dbReference type="Proteomes" id="UP001596368">
    <property type="component" value="Unassembled WGS sequence"/>
</dbReference>
<keyword evidence="1" id="KW-0812">Transmembrane</keyword>